<feature type="chain" id="PRO_5003514465" evidence="1">
    <location>
        <begin position="19"/>
        <end position="863"/>
    </location>
</feature>
<keyword evidence="3" id="KW-1185">Reference proteome</keyword>
<evidence type="ECO:0000313" key="2">
    <source>
        <dbReference type="EMBL" id="AEV33531.1"/>
    </source>
</evidence>
<dbReference type="Pfam" id="PF13715">
    <property type="entry name" value="CarbopepD_reg_2"/>
    <property type="match status" value="1"/>
</dbReference>
<name>G8R8D8_OWEHD</name>
<dbReference type="InterPro" id="IPR043741">
    <property type="entry name" value="DUF5686"/>
</dbReference>
<sequence length="863" mass="99452">MKLPLVFAFLICFTSAFGQGIRGLITDENNEPMPYASIYIKQKGTGTSSNIDGRYELRLPPGKYEITYQFVGFTTQQKTVTIDNTIKVVDIKLQPQTESLQEVAVTGSTEDPAYSIMRKAIAKAPYHLLQNDGYTAAVYMKGTGGLDKIPGMFQKTMEKDGVDTSRVFTSESVSEVSFERPNTFKEKVISVRTSGEDLDGANPNSFVNASFYQPKVAESISPFSPKAFSYYRFRYLGNFVDRGYKIHKIEVKPRSGGEQVFEGLLYVRDEFWNIHSLELNTKVQFLDLKLVQFFAPVQDEIWMPVTQQFDYKATIFGFSGKYKYMASVINYKVKKNDELDETVILVDEKIEEAPEEIEAIKKGNVDKGLEEVFAEDKGVSRKQFRKLMKEYEKEEKKESGTEDIISDYEYKIDSLAAQRDSAYWANIRSVPLTQKEIDSYRKDDSIYVAEKQDSTNPYNPRRFDFGDLLMGGRSQITDSVILTTPGIIPRFRFNTVEGFNLDLEATLNLYENKKYHWSITPTVRYGFSSTELYAKLNTGLTYGTIEQRTSWNLEGGHFINQFYENSINPFINTVYTLFVERNYMKLYDQDYVKLSWDRNFRYKWRANASLQWASRNSLNNTTDFGFFRYDKYHYTSNDPVNVENAPVTFENSKALTSKINVAWKPWLKFRKYNGMLRPVEESSPEFRLAYNAGWDNILGSTVNFQQLELGVKTSFDLGVRATFDIDAQMGTFFNNDGMLLTDFKHFNGGLTEIAPLSVTGNYRLLDYYNYSTQQQYISALSYIRFRKFLFTQLPLVRLSGVKENLFVNYLKTTNSPHYTEIGYGIDNVFRIFRIEFVQSFDGIDPLTFGIRVGVGSLIQVDRR</sequence>
<organism evidence="2 3">
    <name type="scientific">Owenweeksia hongkongensis (strain DSM 17368 / CIP 108786 / JCM 12287 / NRRL B-23963 / UST20020801)</name>
    <dbReference type="NCBI Taxonomy" id="926562"/>
    <lineage>
        <taxon>Bacteria</taxon>
        <taxon>Pseudomonadati</taxon>
        <taxon>Bacteroidota</taxon>
        <taxon>Flavobacteriia</taxon>
        <taxon>Flavobacteriales</taxon>
        <taxon>Owenweeksiaceae</taxon>
        <taxon>Owenweeksia</taxon>
    </lineage>
</organism>
<dbReference type="Proteomes" id="UP000005631">
    <property type="component" value="Chromosome"/>
</dbReference>
<accession>G8R8D8</accession>
<protein>
    <submittedName>
        <fullName evidence="2">Uncharacterized protein</fullName>
    </submittedName>
</protein>
<dbReference type="HOGENOM" id="CLU_015931_0_0_10"/>
<proteinExistence type="predicted"/>
<dbReference type="STRING" id="926562.Oweho_2563"/>
<dbReference type="Gene3D" id="2.60.40.1120">
    <property type="entry name" value="Carboxypeptidase-like, regulatory domain"/>
    <property type="match status" value="1"/>
</dbReference>
<dbReference type="AlphaFoldDB" id="G8R8D8"/>
<dbReference type="OrthoDB" id="983143at2"/>
<keyword evidence="1" id="KW-0732">Signal</keyword>
<evidence type="ECO:0000256" key="1">
    <source>
        <dbReference type="SAM" id="SignalP"/>
    </source>
</evidence>
<dbReference type="EMBL" id="CP003156">
    <property type="protein sequence ID" value="AEV33531.1"/>
    <property type="molecule type" value="Genomic_DNA"/>
</dbReference>
<dbReference type="KEGG" id="oho:Oweho_2563"/>
<dbReference type="SUPFAM" id="SSF49464">
    <property type="entry name" value="Carboxypeptidase regulatory domain-like"/>
    <property type="match status" value="1"/>
</dbReference>
<reference evidence="2 3" key="1">
    <citation type="journal article" date="2012" name="Stand. Genomic Sci.">
        <title>Genome sequence of the orange-pigmented seawater bacterium Owenweeksia hongkongensis type strain (UST20020801(T)).</title>
        <authorList>
            <person name="Riedel T."/>
            <person name="Held B."/>
            <person name="Nolan M."/>
            <person name="Lucas S."/>
            <person name="Lapidus A."/>
            <person name="Tice H."/>
            <person name="Del Rio T.G."/>
            <person name="Cheng J.F."/>
            <person name="Han C."/>
            <person name="Tapia R."/>
            <person name="Goodwin L.A."/>
            <person name="Pitluck S."/>
            <person name="Liolios K."/>
            <person name="Mavromatis K."/>
            <person name="Pagani I."/>
            <person name="Ivanova N."/>
            <person name="Mikhailova N."/>
            <person name="Pati A."/>
            <person name="Chen A."/>
            <person name="Palaniappan K."/>
            <person name="Rohde M."/>
            <person name="Tindall B.J."/>
            <person name="Detter J.C."/>
            <person name="Goker M."/>
            <person name="Woyke T."/>
            <person name="Bristow J."/>
            <person name="Eisen J.A."/>
            <person name="Markowitz V."/>
            <person name="Hugenholtz P."/>
            <person name="Klenk H.P."/>
            <person name="Kyrpides N.C."/>
        </authorList>
    </citation>
    <scope>NUCLEOTIDE SEQUENCE</scope>
    <source>
        <strain evidence="3">DSM 17368 / JCM 12287 / NRRL B-23963</strain>
    </source>
</reference>
<feature type="signal peptide" evidence="1">
    <location>
        <begin position="1"/>
        <end position="18"/>
    </location>
</feature>
<dbReference type="RefSeq" id="WP_014202880.1">
    <property type="nucleotide sequence ID" value="NC_016599.1"/>
</dbReference>
<dbReference type="Pfam" id="PF18939">
    <property type="entry name" value="DUF5686"/>
    <property type="match status" value="1"/>
</dbReference>
<gene>
    <name evidence="2" type="ordered locus">Oweho_2563</name>
</gene>
<dbReference type="InterPro" id="IPR008969">
    <property type="entry name" value="CarboxyPept-like_regulatory"/>
</dbReference>
<dbReference type="eggNOG" id="COG1470">
    <property type="taxonomic scope" value="Bacteria"/>
</dbReference>
<evidence type="ECO:0000313" key="3">
    <source>
        <dbReference type="Proteomes" id="UP000005631"/>
    </source>
</evidence>